<protein>
    <submittedName>
        <fullName evidence="1">Uncharacterized protein</fullName>
    </submittedName>
</protein>
<dbReference type="HOGENOM" id="CLU_3107555_0_0_1"/>
<reference evidence="1" key="1">
    <citation type="submission" date="2013-07" db="EMBL/GenBank/DDBJ databases">
        <title>The genome of an arbuscular mycorrhizal fungus provides insights into the evolution of the oldest plant symbiosis.</title>
        <authorList>
            <consortium name="DOE Joint Genome Institute"/>
            <person name="Tisserant E."/>
            <person name="Malbreil M."/>
            <person name="Kuo A."/>
            <person name="Kohler A."/>
            <person name="Symeonidi A."/>
            <person name="Balestrini R."/>
            <person name="Charron P."/>
            <person name="Duensing N."/>
            <person name="Frei-dit-Frey N."/>
            <person name="Gianinazzi-Pearson V."/>
            <person name="Gilbert B."/>
            <person name="Handa Y."/>
            <person name="Hijri M."/>
            <person name="Kaul R."/>
            <person name="Kawaguchi M."/>
            <person name="Krajinski F."/>
            <person name="Lammers P."/>
            <person name="Lapierre D."/>
            <person name="Masclaux F.G."/>
            <person name="Murat C."/>
            <person name="Morin E."/>
            <person name="Ndikumana S."/>
            <person name="Pagni M."/>
            <person name="Petitpierre D."/>
            <person name="Requena N."/>
            <person name="Rosikiewicz P."/>
            <person name="Riley R."/>
            <person name="Saito K."/>
            <person name="San Clemente H."/>
            <person name="Shapiro H."/>
            <person name="van Tuinen D."/>
            <person name="Becard G."/>
            <person name="Bonfante P."/>
            <person name="Paszkowski U."/>
            <person name="Shachar-Hill Y."/>
            <person name="Young J.P."/>
            <person name="Sanders I.R."/>
            <person name="Henrissat B."/>
            <person name="Rensing S.A."/>
            <person name="Grigoriev I.V."/>
            <person name="Corradi N."/>
            <person name="Roux C."/>
            <person name="Martin F."/>
        </authorList>
    </citation>
    <scope>NUCLEOTIDE SEQUENCE</scope>
    <source>
        <strain evidence="1">DAOM 197198</strain>
    </source>
</reference>
<dbReference type="AlphaFoldDB" id="U9TZ06"/>
<evidence type="ECO:0000313" key="1">
    <source>
        <dbReference type="EMBL" id="ESA11548.1"/>
    </source>
</evidence>
<sequence>MVNEIVVLLGYGIFQLNILTIIPYPSNGWFVEWMFRRREVPTKDIITLTFK</sequence>
<dbReference type="EMBL" id="KI285877">
    <property type="protein sequence ID" value="ESA11548.1"/>
    <property type="molecule type" value="Genomic_DNA"/>
</dbReference>
<organism evidence="1">
    <name type="scientific">Rhizophagus irregularis (strain DAOM 181602 / DAOM 197198 / MUCL 43194)</name>
    <name type="common">Arbuscular mycorrhizal fungus</name>
    <name type="synonym">Glomus intraradices</name>
    <dbReference type="NCBI Taxonomy" id="747089"/>
    <lineage>
        <taxon>Eukaryota</taxon>
        <taxon>Fungi</taxon>
        <taxon>Fungi incertae sedis</taxon>
        <taxon>Mucoromycota</taxon>
        <taxon>Glomeromycotina</taxon>
        <taxon>Glomeromycetes</taxon>
        <taxon>Glomerales</taxon>
        <taxon>Glomeraceae</taxon>
        <taxon>Rhizophagus</taxon>
    </lineage>
</organism>
<name>U9TZ06_RHIID</name>
<proteinExistence type="predicted"/>
<accession>U9TZ06</accession>
<gene>
    <name evidence="1" type="ORF">GLOINDRAFT_28157</name>
</gene>